<protein>
    <submittedName>
        <fullName evidence="5">DUF357 domain-containing protein</fullName>
    </submittedName>
</protein>
<evidence type="ECO:0000256" key="1">
    <source>
        <dbReference type="ARBA" id="ARBA00022679"/>
    </source>
</evidence>
<keyword evidence="1" id="KW-0808">Transferase</keyword>
<dbReference type="InterPro" id="IPR036809">
    <property type="entry name" value="AF1782-like_sf"/>
</dbReference>
<dbReference type="Pfam" id="PF04010">
    <property type="entry name" value="DUF357"/>
    <property type="match status" value="1"/>
</dbReference>
<evidence type="ECO:0000259" key="4">
    <source>
        <dbReference type="Pfam" id="PF04010"/>
    </source>
</evidence>
<dbReference type="SUPFAM" id="SSF52374">
    <property type="entry name" value="Nucleotidylyl transferase"/>
    <property type="match status" value="1"/>
</dbReference>
<evidence type="ECO:0000259" key="3">
    <source>
        <dbReference type="Pfam" id="PF01467"/>
    </source>
</evidence>
<dbReference type="InterPro" id="IPR023140">
    <property type="entry name" value="DUF357"/>
</dbReference>
<dbReference type="InterPro" id="IPR004821">
    <property type="entry name" value="Cyt_trans-like"/>
</dbReference>
<reference evidence="5" key="1">
    <citation type="journal article" date="2020" name="mSystems">
        <title>Genome- and Community-Level Interaction Insights into Carbon Utilization and Element Cycling Functions of Hydrothermarchaeota in Hydrothermal Sediment.</title>
        <authorList>
            <person name="Zhou Z."/>
            <person name="Liu Y."/>
            <person name="Xu W."/>
            <person name="Pan J."/>
            <person name="Luo Z.H."/>
            <person name="Li M."/>
        </authorList>
    </citation>
    <scope>NUCLEOTIDE SEQUENCE [LARGE SCALE GENOMIC DNA]</scope>
    <source>
        <strain evidence="5">SpSt-25</strain>
    </source>
</reference>
<proteinExistence type="predicted"/>
<accession>A0A7C1P2T4</accession>
<feature type="domain" description="Cytidyltransferase-like" evidence="3">
    <location>
        <begin position="141"/>
        <end position="269"/>
    </location>
</feature>
<keyword evidence="2" id="KW-0548">Nucleotidyltransferase</keyword>
<evidence type="ECO:0000313" key="5">
    <source>
        <dbReference type="EMBL" id="HEB48551.1"/>
    </source>
</evidence>
<dbReference type="PANTHER" id="PTHR43793">
    <property type="entry name" value="FAD SYNTHASE"/>
    <property type="match status" value="1"/>
</dbReference>
<feature type="domain" description="DUF357" evidence="4">
    <location>
        <begin position="57"/>
        <end position="124"/>
    </location>
</feature>
<dbReference type="EMBL" id="DSKP01000071">
    <property type="protein sequence ID" value="HEB48551.1"/>
    <property type="molecule type" value="Genomic_DNA"/>
</dbReference>
<dbReference type="SUPFAM" id="SSF158372">
    <property type="entry name" value="AF1782-like"/>
    <property type="match status" value="1"/>
</dbReference>
<dbReference type="PANTHER" id="PTHR43793:SF1">
    <property type="entry name" value="FAD SYNTHASE"/>
    <property type="match status" value="1"/>
</dbReference>
<dbReference type="Gene3D" id="1.20.1270.90">
    <property type="entry name" value="AF1782-like"/>
    <property type="match status" value="1"/>
</dbReference>
<dbReference type="Pfam" id="PF01467">
    <property type="entry name" value="CTP_transf_like"/>
    <property type="match status" value="1"/>
</dbReference>
<name>A0A7C1P2T4_THEPE</name>
<dbReference type="InterPro" id="IPR014729">
    <property type="entry name" value="Rossmann-like_a/b/a_fold"/>
</dbReference>
<comment type="caution">
    <text evidence="5">The sequence shown here is derived from an EMBL/GenBank/DDBJ whole genome shotgun (WGS) entry which is preliminary data.</text>
</comment>
<dbReference type="Gene3D" id="3.40.50.620">
    <property type="entry name" value="HUPs"/>
    <property type="match status" value="1"/>
</dbReference>
<sequence length="277" mass="31278">MHTQRSSTQEFRPAPLLAGRPRVAARYRNRVPALRAWCSSRGDAQVERVCEEKVLKYIGSVRFVLQKVAERGKSKLDSFVSTIADYASRYLFDAEWYLQRGDCLTALACISYAEGLLDALRISGAVSFSWPDQRERPRKVLVGGVFDVVHPGHIHFLARASSLGLVHVVVASDETVKESKGAYPVFNEQERLQLVQSLKPVYRAFLGAYPPDFRAYLAKVKPDVVLLGYDQGWLEEKVKRFVEELNLSAEVLVLNEKLEGYSSSIVKTRMLRALSLR</sequence>
<evidence type="ECO:0000256" key="2">
    <source>
        <dbReference type="ARBA" id="ARBA00022695"/>
    </source>
</evidence>
<dbReference type="NCBIfam" id="TIGR00125">
    <property type="entry name" value="cyt_tran_rel"/>
    <property type="match status" value="1"/>
</dbReference>
<dbReference type="InterPro" id="IPR050385">
    <property type="entry name" value="Archaeal_FAD_synthase"/>
</dbReference>
<organism evidence="5">
    <name type="scientific">Thermofilum pendens</name>
    <dbReference type="NCBI Taxonomy" id="2269"/>
    <lineage>
        <taxon>Archaea</taxon>
        <taxon>Thermoproteota</taxon>
        <taxon>Thermoprotei</taxon>
        <taxon>Thermofilales</taxon>
        <taxon>Thermofilaceae</taxon>
        <taxon>Thermofilum</taxon>
    </lineage>
</organism>
<gene>
    <name evidence="5" type="ORF">ENP77_01995</name>
</gene>
<dbReference type="AlphaFoldDB" id="A0A7C1P2T4"/>
<dbReference type="GO" id="GO:0016779">
    <property type="term" value="F:nucleotidyltransferase activity"/>
    <property type="evidence" value="ECO:0007669"/>
    <property type="project" value="UniProtKB-KW"/>
</dbReference>